<feature type="domain" description="Peptidase C14 caspase" evidence="2">
    <location>
        <begin position="6"/>
        <end position="311"/>
    </location>
</feature>
<dbReference type="GO" id="GO:0004197">
    <property type="term" value="F:cysteine-type endopeptidase activity"/>
    <property type="evidence" value="ECO:0007669"/>
    <property type="project" value="InterPro"/>
</dbReference>
<organism evidence="3 4">
    <name type="scientific">Decorospora gaudefroyi</name>
    <dbReference type="NCBI Taxonomy" id="184978"/>
    <lineage>
        <taxon>Eukaryota</taxon>
        <taxon>Fungi</taxon>
        <taxon>Dikarya</taxon>
        <taxon>Ascomycota</taxon>
        <taxon>Pezizomycotina</taxon>
        <taxon>Dothideomycetes</taxon>
        <taxon>Pleosporomycetidae</taxon>
        <taxon>Pleosporales</taxon>
        <taxon>Pleosporineae</taxon>
        <taxon>Pleosporaceae</taxon>
        <taxon>Decorospora</taxon>
    </lineage>
</organism>
<dbReference type="InterPro" id="IPR050452">
    <property type="entry name" value="Metacaspase"/>
</dbReference>
<proteinExistence type="inferred from homology"/>
<dbReference type="Gene3D" id="3.40.50.12660">
    <property type="match status" value="2"/>
</dbReference>
<accession>A0A6A5JW30</accession>
<evidence type="ECO:0000313" key="4">
    <source>
        <dbReference type="Proteomes" id="UP000800040"/>
    </source>
</evidence>
<dbReference type="GO" id="GO:0006508">
    <property type="term" value="P:proteolysis"/>
    <property type="evidence" value="ECO:0007669"/>
    <property type="project" value="InterPro"/>
</dbReference>
<sequence length="323" mass="35675">MSSYKRKKSLLIGINYVGSSHELRGCHSDVDNMAEFLSYHGYSNSHQDRVILTDRPEVPYDSPYYPTGHNLLAAMDWLVSEPGCTLFLHYSGHGGQIADVDGNRSTGLDASIVPVDFESRGQVSSTLLHEHLVTYMARDCTLFVIMDCCHSGSTLELPYVYRSDSDGQISLMDNLKAGLQLANEARDVISGGFSYSKMGEARELLAGASTFFKGLKHFGQEEEEEEEGLESGEFAGQYGSELKMVTMFSGCRDDQTSADAHIQGEATGAMTWAFLEMMKRSENPSYAETLKSTRKLLDESDYTQIPQLSSGLDIDLDNMGLVL</sequence>
<protein>
    <submittedName>
        <fullName evidence="3">Peptidase C14</fullName>
    </submittedName>
</protein>
<dbReference type="Pfam" id="PF00656">
    <property type="entry name" value="Peptidase_C14"/>
    <property type="match status" value="1"/>
</dbReference>
<dbReference type="EMBL" id="ML975507">
    <property type="protein sequence ID" value="KAF1828708.1"/>
    <property type="molecule type" value="Genomic_DNA"/>
</dbReference>
<dbReference type="GO" id="GO:0005737">
    <property type="term" value="C:cytoplasm"/>
    <property type="evidence" value="ECO:0007669"/>
    <property type="project" value="TreeGrafter"/>
</dbReference>
<evidence type="ECO:0000313" key="3">
    <source>
        <dbReference type="EMBL" id="KAF1828708.1"/>
    </source>
</evidence>
<dbReference type="OrthoDB" id="3223806at2759"/>
<dbReference type="AlphaFoldDB" id="A0A6A5JW30"/>
<dbReference type="InterPro" id="IPR011600">
    <property type="entry name" value="Pept_C14_caspase"/>
</dbReference>
<keyword evidence="4" id="KW-1185">Reference proteome</keyword>
<evidence type="ECO:0000259" key="2">
    <source>
        <dbReference type="Pfam" id="PF00656"/>
    </source>
</evidence>
<name>A0A6A5JW30_9PLEO</name>
<comment type="similarity">
    <text evidence="1">Belongs to the peptidase C14B family.</text>
</comment>
<dbReference type="PANTHER" id="PTHR48104">
    <property type="entry name" value="METACASPASE-4"/>
    <property type="match status" value="1"/>
</dbReference>
<evidence type="ECO:0000256" key="1">
    <source>
        <dbReference type="ARBA" id="ARBA00009005"/>
    </source>
</evidence>
<reference evidence="3" key="1">
    <citation type="submission" date="2020-01" db="EMBL/GenBank/DDBJ databases">
        <authorList>
            <consortium name="DOE Joint Genome Institute"/>
            <person name="Haridas S."/>
            <person name="Albert R."/>
            <person name="Binder M."/>
            <person name="Bloem J."/>
            <person name="Labutti K."/>
            <person name="Salamov A."/>
            <person name="Andreopoulos B."/>
            <person name="Baker S.E."/>
            <person name="Barry K."/>
            <person name="Bills G."/>
            <person name="Bluhm B.H."/>
            <person name="Cannon C."/>
            <person name="Castanera R."/>
            <person name="Culley D.E."/>
            <person name="Daum C."/>
            <person name="Ezra D."/>
            <person name="Gonzalez J.B."/>
            <person name="Henrissat B."/>
            <person name="Kuo A."/>
            <person name="Liang C."/>
            <person name="Lipzen A."/>
            <person name="Lutzoni F."/>
            <person name="Magnuson J."/>
            <person name="Mondo S."/>
            <person name="Nolan M."/>
            <person name="Ohm R."/>
            <person name="Pangilinan J."/>
            <person name="Park H.-J."/>
            <person name="Ramirez L."/>
            <person name="Alfaro M."/>
            <person name="Sun H."/>
            <person name="Tritt A."/>
            <person name="Yoshinaga Y."/>
            <person name="Zwiers L.-H."/>
            <person name="Turgeon B.G."/>
            <person name="Goodwin S.B."/>
            <person name="Spatafora J.W."/>
            <person name="Crous P.W."/>
            <person name="Grigoriev I.V."/>
        </authorList>
    </citation>
    <scope>NUCLEOTIDE SEQUENCE</scope>
    <source>
        <strain evidence="3">P77</strain>
    </source>
</reference>
<gene>
    <name evidence="3" type="ORF">BDW02DRAFT_634992</name>
</gene>
<dbReference type="Proteomes" id="UP000800040">
    <property type="component" value="Unassembled WGS sequence"/>
</dbReference>
<dbReference type="PANTHER" id="PTHR48104:SF30">
    <property type="entry name" value="METACASPASE-1"/>
    <property type="match status" value="1"/>
</dbReference>